<feature type="domain" description="Carrier" evidence="9">
    <location>
        <begin position="1401"/>
        <end position="1476"/>
    </location>
</feature>
<dbReference type="Gene3D" id="3.40.366.10">
    <property type="entry name" value="Malonyl-Coenzyme A Acyl Carrier Protein, domain 2"/>
    <property type="match status" value="1"/>
</dbReference>
<dbReference type="Pfam" id="PF08990">
    <property type="entry name" value="Docking"/>
    <property type="match status" value="1"/>
</dbReference>
<dbReference type="Pfam" id="PF00698">
    <property type="entry name" value="Acyl_transf_1"/>
    <property type="match status" value="1"/>
</dbReference>
<keyword evidence="4" id="KW-0808">Transferase</keyword>
<dbReference type="InterPro" id="IPR014030">
    <property type="entry name" value="Ketoacyl_synth_N"/>
</dbReference>
<evidence type="ECO:0000259" key="9">
    <source>
        <dbReference type="PROSITE" id="PS50075"/>
    </source>
</evidence>
<dbReference type="SMART" id="SM00822">
    <property type="entry name" value="PKS_KR"/>
    <property type="match status" value="1"/>
</dbReference>
<evidence type="ECO:0000256" key="5">
    <source>
        <dbReference type="ARBA" id="ARBA00023194"/>
    </source>
</evidence>
<dbReference type="SMART" id="SM00825">
    <property type="entry name" value="PKS_KS"/>
    <property type="match status" value="1"/>
</dbReference>
<keyword evidence="2" id="KW-0596">Phosphopantetheine</keyword>
<organism evidence="11">
    <name type="scientific">Streptomyces lavendulae</name>
    <dbReference type="NCBI Taxonomy" id="1914"/>
    <lineage>
        <taxon>Bacteria</taxon>
        <taxon>Bacillati</taxon>
        <taxon>Actinomycetota</taxon>
        <taxon>Actinomycetes</taxon>
        <taxon>Kitasatosporales</taxon>
        <taxon>Streptomycetaceae</taxon>
        <taxon>Streptomyces</taxon>
    </lineage>
</organism>
<dbReference type="InterPro" id="IPR001227">
    <property type="entry name" value="Ac_transferase_dom_sf"/>
</dbReference>
<dbReference type="InterPro" id="IPR013968">
    <property type="entry name" value="PKS_KR"/>
</dbReference>
<dbReference type="SUPFAM" id="SSF51735">
    <property type="entry name" value="NAD(P)-binding Rossmann-fold domains"/>
    <property type="match status" value="2"/>
</dbReference>
<dbReference type="InterPro" id="IPR006162">
    <property type="entry name" value="Ppantetheine_attach_site"/>
</dbReference>
<sequence>MSTDENQLRQYLKRAVADAQASRRRLREIEEKDREPVAIIGMACRYPGGVDSPERLWQVVADGVDAVSTFPEHRGWPLHRLYHPDPDAVGTSYTDQGGFLHDADRFDPEFFGMSPREALATDPQQRLLLETAWESFERAGIPADSVAGSRTGVFIGSMYHDYGSRPYLPPEEFEGYLYSGSAGSVASGRLSYVFGLEGPAVTVDTACSSSLVAVHLAATALRRGECDLALAGGVTVMSTPQAFVEFSRLRGLSADGRCKSFAASADGTGWAEGAGILLVERLSDALRNGHEVLAVITGTATNQDGASNGLSAPNGPAQERVIRQALASAGLTAADVDLVEAHGTGTPLGDPIEANALLAAYGRGRPADRPLRLGSFKSNVGHTQAAAGVGGIIKTVEAIRHGVMPKTLHADEPTPHVDWSSGTLSLLTEARDWPELDRPRRAAVSAFGFSGTNAHVIVEQAPQQAAEEPAAEPAPAGVRSAPVLPFPLSARSPKALRAQAERLAALLTDRPGLDLADLSWSLAATRTAMRHRAVALAVDHDELLNGLAALADEDSGTITGTKDEGRIAFMFTGGGAQRAGMARELVETFPVFAAAFDEVCTALDAHLPRPLREVIESGDELDQIDYTLAALFAVGVALFRLFETWGVRPDYLVGHSTGELIAAHLAGVLSLSDAAVLVTARGRLMRSLPEGGAMIAVEATEEEVLETLDPDGRAVIGTVNGPRAVVLSGDEDAVHAVAALWKERGRSVKVLPILRASHSPRMEPILDEFRSIAEQLTFHQPEFGIVSTVTGRVDHGDWTTPEYWVQQIRRPVRFLDALRTLEAEGVTTLLELGPDGVLSALAAAGVDHAVAVPAMRRKQPEPRSLMHALAVLHTRGVPVDWHAFHAAAPVRRVALPTYPFQRDRYWLEPSAEAAAAAGAQTGGPEPLGSLHEIAWLPDLVLPAARTVPWARLAESGDAADTVPSYRGLPAFGEALDAGNAVRALVVPLAAGPDGEPHRLTGQTLELLRTWQADERFAGIRLVLVTRGAVATADTEAPDPAAAAVWGLVRSAQSETPDRILLVDTDAGLDADAEPVPAEVLAALLGADEPQAAVRSGRVLVPRLGRIRPSAGRDGGPDGPVWNREGTVLVTGGTGVLGSAVARHLVTQHGVTDLLLAGRSGPDAPGAEHLLAELTELGARVRIAACDAADREALASLLDAIPADRPLTGVVHAAGVLDDALLPTLTRQRLDTVLRPKADAARNLHELTRDADLTAFVLFSSTVGVFGGPGQANYAAANAYLDGLAQHRRAHGLPATSLAWGPWDTEGGVNAALGEADRARFLRAGFVATGVKEGLELLDTALAAGRPALVATAFDIEALRALDRVPPLLRSLVPAGGGSTDGDTEVPMARRLSAMSAAERTDFVLGLVRGRVAAVLGLADPDSVDPEQPFRELGFDSLTAVDMRNRLNTVTGARLPATAVFDHPTPSKLAAFLLALIAPDETPQPKPAPLAALDELERLLTTEEAGGTRDEITVRLQTLLSRWLEAGTQPDDEPGEDPDDSLATASTDELLDFIDHELGRAPH</sequence>
<dbReference type="SUPFAM" id="SSF53901">
    <property type="entry name" value="Thiolase-like"/>
    <property type="match status" value="1"/>
</dbReference>
<name>A0A2Z5T1K3_STRLA</name>
<reference evidence="11" key="1">
    <citation type="submission" date="2017-10" db="EMBL/GenBank/DDBJ databases">
        <title>Discovery of a new diol-containing polyketide by heterologous expression of a silent biosynthetic gene cluster from Streptomyces lavendulae FRI-5.</title>
        <authorList>
            <person name="Pait I.G.U."/>
            <person name="Kitani S."/>
            <person name="Roslan F.W."/>
            <person name="Ulanova D."/>
            <person name="Arai M."/>
            <person name="Ikeda H."/>
            <person name="Nihira T."/>
        </authorList>
    </citation>
    <scope>NUCLEOTIDE SEQUENCE</scope>
    <source>
        <strain evidence="11">FRI-5</strain>
    </source>
</reference>
<feature type="region of interest" description="Disordered" evidence="8">
    <location>
        <begin position="1524"/>
        <end position="1547"/>
    </location>
</feature>
<dbReference type="InterPro" id="IPR015083">
    <property type="entry name" value="NorB/c/GfsB-D-like_docking"/>
</dbReference>
<dbReference type="PANTHER" id="PTHR43775:SF51">
    <property type="entry name" value="INACTIVE PHENOLPHTHIOCEROL SYNTHESIS POLYKETIDE SYNTHASE TYPE I PKS1-RELATED"/>
    <property type="match status" value="1"/>
</dbReference>
<evidence type="ECO:0000259" key="10">
    <source>
        <dbReference type="PROSITE" id="PS52004"/>
    </source>
</evidence>
<dbReference type="SMART" id="SM01294">
    <property type="entry name" value="PKS_PP_betabranch"/>
    <property type="match status" value="1"/>
</dbReference>
<dbReference type="GO" id="GO:0033068">
    <property type="term" value="P:macrolide biosynthetic process"/>
    <property type="evidence" value="ECO:0007669"/>
    <property type="project" value="UniProtKB-ARBA"/>
</dbReference>
<dbReference type="InterPro" id="IPR050091">
    <property type="entry name" value="PKS_NRPS_Biosynth_Enz"/>
</dbReference>
<dbReference type="InterPro" id="IPR016036">
    <property type="entry name" value="Malonyl_transacylase_ACP-bd"/>
</dbReference>
<dbReference type="SMART" id="SM00827">
    <property type="entry name" value="PKS_AT"/>
    <property type="match status" value="1"/>
</dbReference>
<dbReference type="FunFam" id="3.40.47.10:FF:000019">
    <property type="entry name" value="Polyketide synthase type I"/>
    <property type="match status" value="1"/>
</dbReference>
<evidence type="ECO:0000313" key="11">
    <source>
        <dbReference type="EMBL" id="BBA84068.1"/>
    </source>
</evidence>
<protein>
    <submittedName>
        <fullName evidence="11">Type I polyketide synthase</fullName>
    </submittedName>
</protein>
<keyword evidence="5" id="KW-0045">Antibiotic biosynthesis</keyword>
<dbReference type="SUPFAM" id="SSF101173">
    <property type="entry name" value="Docking domain B of the erythromycin polyketide synthase (DEBS)"/>
    <property type="match status" value="1"/>
</dbReference>
<dbReference type="Pfam" id="PF02801">
    <property type="entry name" value="Ketoacyl-synt_C"/>
    <property type="match status" value="1"/>
</dbReference>
<dbReference type="InterPro" id="IPR036299">
    <property type="entry name" value="Polyketide_synth_docking_sf"/>
</dbReference>
<feature type="domain" description="Ketosynthase family 3 (KS3)" evidence="10">
    <location>
        <begin position="34"/>
        <end position="460"/>
    </location>
</feature>
<keyword evidence="6" id="KW-0511">Multifunctional enzyme</keyword>
<dbReference type="InterPro" id="IPR020806">
    <property type="entry name" value="PKS_PP-bd"/>
</dbReference>
<dbReference type="Gene3D" id="1.10.1200.10">
    <property type="entry name" value="ACP-like"/>
    <property type="match status" value="1"/>
</dbReference>
<dbReference type="SMART" id="SM00823">
    <property type="entry name" value="PKS_PP"/>
    <property type="match status" value="1"/>
</dbReference>
<dbReference type="InterPro" id="IPR036736">
    <property type="entry name" value="ACP-like_sf"/>
</dbReference>
<dbReference type="GO" id="GO:0006633">
    <property type="term" value="P:fatty acid biosynthetic process"/>
    <property type="evidence" value="ECO:0007669"/>
    <property type="project" value="InterPro"/>
</dbReference>
<evidence type="ECO:0000256" key="4">
    <source>
        <dbReference type="ARBA" id="ARBA00022679"/>
    </source>
</evidence>
<dbReference type="InterPro" id="IPR036291">
    <property type="entry name" value="NAD(P)-bd_dom_sf"/>
</dbReference>
<dbReference type="InterPro" id="IPR009081">
    <property type="entry name" value="PP-bd_ACP"/>
</dbReference>
<dbReference type="FunFam" id="1.10.1200.10:FF:000007">
    <property type="entry name" value="Probable polyketide synthase pks17"/>
    <property type="match status" value="1"/>
</dbReference>
<dbReference type="InterPro" id="IPR055123">
    <property type="entry name" value="SpnB-like_Rossmann"/>
</dbReference>
<dbReference type="Gene3D" id="3.40.50.720">
    <property type="entry name" value="NAD(P)-binding Rossmann-like Domain"/>
    <property type="match status" value="1"/>
</dbReference>
<dbReference type="InterPro" id="IPR014031">
    <property type="entry name" value="Ketoacyl_synth_C"/>
</dbReference>
<dbReference type="Pfam" id="PF16197">
    <property type="entry name" value="KAsynt_C_assoc"/>
    <property type="match status" value="1"/>
</dbReference>
<comment type="cofactor">
    <cofactor evidence="1">
        <name>pantetheine 4'-phosphate</name>
        <dbReference type="ChEBI" id="CHEBI:47942"/>
    </cofactor>
</comment>
<dbReference type="Gene3D" id="3.40.47.10">
    <property type="match status" value="1"/>
</dbReference>
<dbReference type="Pfam" id="PF22953">
    <property type="entry name" value="SpnB_Rossmann"/>
    <property type="match status" value="1"/>
</dbReference>
<evidence type="ECO:0000256" key="1">
    <source>
        <dbReference type="ARBA" id="ARBA00001957"/>
    </source>
</evidence>
<dbReference type="InterPro" id="IPR057326">
    <property type="entry name" value="KR_dom"/>
</dbReference>
<dbReference type="Gene3D" id="3.30.70.3290">
    <property type="match status" value="1"/>
</dbReference>
<dbReference type="InterPro" id="IPR016039">
    <property type="entry name" value="Thiolase-like"/>
</dbReference>
<gene>
    <name evidence="11" type="primary">lavB</name>
</gene>
<evidence type="ECO:0000256" key="6">
    <source>
        <dbReference type="ARBA" id="ARBA00023268"/>
    </source>
</evidence>
<dbReference type="SUPFAM" id="SSF55048">
    <property type="entry name" value="Probable ACP-binding domain of malonyl-CoA ACP transacylase"/>
    <property type="match status" value="1"/>
</dbReference>
<evidence type="ECO:0000256" key="7">
    <source>
        <dbReference type="ARBA" id="ARBA00023315"/>
    </source>
</evidence>
<keyword evidence="3" id="KW-0597">Phosphoprotein</keyword>
<evidence type="ECO:0000256" key="2">
    <source>
        <dbReference type="ARBA" id="ARBA00022450"/>
    </source>
</evidence>
<dbReference type="PROSITE" id="PS00606">
    <property type="entry name" value="KS3_1"/>
    <property type="match status" value="1"/>
</dbReference>
<dbReference type="InterPro" id="IPR014043">
    <property type="entry name" value="Acyl_transferase_dom"/>
</dbReference>
<evidence type="ECO:0000256" key="8">
    <source>
        <dbReference type="SAM" id="MobiDB-lite"/>
    </source>
</evidence>
<dbReference type="PROSITE" id="PS52004">
    <property type="entry name" value="KS3_2"/>
    <property type="match status" value="1"/>
</dbReference>
<dbReference type="EMBL" id="LC330869">
    <property type="protein sequence ID" value="BBA84068.1"/>
    <property type="molecule type" value="Genomic_DNA"/>
</dbReference>
<dbReference type="Pfam" id="PF08659">
    <property type="entry name" value="KR"/>
    <property type="match status" value="1"/>
</dbReference>
<dbReference type="SUPFAM" id="SSF47336">
    <property type="entry name" value="ACP-like"/>
    <property type="match status" value="1"/>
</dbReference>
<proteinExistence type="predicted"/>
<dbReference type="InterPro" id="IPR018201">
    <property type="entry name" value="Ketoacyl_synth_AS"/>
</dbReference>
<feature type="compositionally biased region" description="Acidic residues" evidence="8">
    <location>
        <begin position="1529"/>
        <end position="1539"/>
    </location>
</feature>
<dbReference type="GO" id="GO:0031177">
    <property type="term" value="F:phosphopantetheine binding"/>
    <property type="evidence" value="ECO:0007669"/>
    <property type="project" value="InterPro"/>
</dbReference>
<dbReference type="CDD" id="cd00833">
    <property type="entry name" value="PKS"/>
    <property type="match status" value="1"/>
</dbReference>
<accession>A0A2Z5T1K3</accession>
<dbReference type="SUPFAM" id="SSF52151">
    <property type="entry name" value="FabD/lysophospholipase-like"/>
    <property type="match status" value="1"/>
</dbReference>
<dbReference type="InterPro" id="IPR032821">
    <property type="entry name" value="PKS_assoc"/>
</dbReference>
<dbReference type="PROSITE" id="PS50075">
    <property type="entry name" value="CARRIER"/>
    <property type="match status" value="1"/>
</dbReference>
<dbReference type="GO" id="GO:0004312">
    <property type="term" value="F:fatty acid synthase activity"/>
    <property type="evidence" value="ECO:0007669"/>
    <property type="project" value="TreeGrafter"/>
</dbReference>
<dbReference type="Pfam" id="PF00109">
    <property type="entry name" value="ketoacyl-synt"/>
    <property type="match status" value="1"/>
</dbReference>
<evidence type="ECO:0000256" key="3">
    <source>
        <dbReference type="ARBA" id="ARBA00022553"/>
    </source>
</evidence>
<dbReference type="InterPro" id="IPR020841">
    <property type="entry name" value="PKS_Beta-ketoAc_synthase_dom"/>
</dbReference>
<dbReference type="Pfam" id="PF00550">
    <property type="entry name" value="PP-binding"/>
    <property type="match status" value="1"/>
</dbReference>
<keyword evidence="7" id="KW-0012">Acyltransferase</keyword>
<dbReference type="CDD" id="cd08956">
    <property type="entry name" value="KR_3_FAS_SDR_x"/>
    <property type="match status" value="1"/>
</dbReference>
<dbReference type="PROSITE" id="PS00012">
    <property type="entry name" value="PHOSPHOPANTETHEINE"/>
    <property type="match status" value="1"/>
</dbReference>
<dbReference type="InterPro" id="IPR016035">
    <property type="entry name" value="Acyl_Trfase/lysoPLipase"/>
</dbReference>
<dbReference type="GO" id="GO:0004315">
    <property type="term" value="F:3-oxoacyl-[acyl-carrier-protein] synthase activity"/>
    <property type="evidence" value="ECO:0007669"/>
    <property type="project" value="InterPro"/>
</dbReference>
<dbReference type="PANTHER" id="PTHR43775">
    <property type="entry name" value="FATTY ACID SYNTHASE"/>
    <property type="match status" value="1"/>
</dbReference>